<dbReference type="InterPro" id="IPR007858">
    <property type="entry name" value="Dpy-30_motif"/>
</dbReference>
<evidence type="ECO:0000256" key="1">
    <source>
        <dbReference type="ARBA" id="ARBA00008142"/>
    </source>
</evidence>
<name>A0A9P0CQ76_9CUCU</name>
<dbReference type="SMART" id="SM00562">
    <property type="entry name" value="NDK"/>
    <property type="match status" value="1"/>
</dbReference>
<dbReference type="SUPFAM" id="SSF54919">
    <property type="entry name" value="Nucleoside diphosphate kinase, NDK"/>
    <property type="match status" value="1"/>
</dbReference>
<feature type="domain" description="Nucleoside diphosphate kinase-like" evidence="2">
    <location>
        <begin position="113"/>
        <end position="252"/>
    </location>
</feature>
<dbReference type="Pfam" id="PF00334">
    <property type="entry name" value="NDK"/>
    <property type="match status" value="1"/>
</dbReference>
<proteinExistence type="inferred from homology"/>
<dbReference type="CDD" id="cd22970">
    <property type="entry name" value="DD_NDKH5-like"/>
    <property type="match status" value="1"/>
</dbReference>
<reference evidence="3" key="1">
    <citation type="submission" date="2022-01" db="EMBL/GenBank/DDBJ databases">
        <authorList>
            <person name="King R."/>
        </authorList>
    </citation>
    <scope>NUCLEOTIDE SEQUENCE</scope>
</reference>
<dbReference type="GO" id="GO:0003341">
    <property type="term" value="P:cilium movement"/>
    <property type="evidence" value="ECO:0007669"/>
    <property type="project" value="TreeGrafter"/>
</dbReference>
<dbReference type="AlphaFoldDB" id="A0A9P0CQ76"/>
<protein>
    <recommendedName>
        <fullName evidence="2">Nucleoside diphosphate kinase-like domain-containing protein</fullName>
    </recommendedName>
</protein>
<sequence>MSNMMEVRVTHKDRIGLLPASSIKNGIDYNLNTYRSAGTPADTSRTTSTIQDSRAKGTIHYLSPATTRTVTELEGDLYYQQFVEFHPPSILPVPPAEYASSSESSISCREAELQRTLAILKPDAIKFKDVVIRAINESGLKILHERTIHLTPEQVSEIYAKQYGSPSFPHVVVSMSISPIVVFSLAGKSSIEKWKSMVGPYGLLREEWFFPYSVRTRFGIQPDVPDIIHASEDLNEAKWENRYFFSRNILEPLAIDEEKVADYVHNCVTPILMEGLMQIVKTKPIDPVLSLAEWLLLNNPYQPKFPHTVALSSL</sequence>
<dbReference type="GO" id="GO:0005929">
    <property type="term" value="C:cilium"/>
    <property type="evidence" value="ECO:0007669"/>
    <property type="project" value="TreeGrafter"/>
</dbReference>
<dbReference type="Gene3D" id="3.30.70.141">
    <property type="entry name" value="Nucleoside diphosphate kinase-like domain"/>
    <property type="match status" value="1"/>
</dbReference>
<organism evidence="3 4">
    <name type="scientific">Psylliodes chrysocephalus</name>
    <dbReference type="NCBI Taxonomy" id="3402493"/>
    <lineage>
        <taxon>Eukaryota</taxon>
        <taxon>Metazoa</taxon>
        <taxon>Ecdysozoa</taxon>
        <taxon>Arthropoda</taxon>
        <taxon>Hexapoda</taxon>
        <taxon>Insecta</taxon>
        <taxon>Pterygota</taxon>
        <taxon>Neoptera</taxon>
        <taxon>Endopterygota</taxon>
        <taxon>Coleoptera</taxon>
        <taxon>Polyphaga</taxon>
        <taxon>Cucujiformia</taxon>
        <taxon>Chrysomeloidea</taxon>
        <taxon>Chrysomelidae</taxon>
        <taxon>Galerucinae</taxon>
        <taxon>Alticini</taxon>
        <taxon>Psylliodes</taxon>
    </lineage>
</organism>
<dbReference type="InterPro" id="IPR036850">
    <property type="entry name" value="NDK-like_dom_sf"/>
</dbReference>
<gene>
    <name evidence="3" type="ORF">PSYICH_LOCUS5391</name>
</gene>
<dbReference type="GO" id="GO:1902176">
    <property type="term" value="P:negative regulation of oxidative stress-induced intrinsic apoptotic signaling pathway"/>
    <property type="evidence" value="ECO:0007669"/>
    <property type="project" value="TreeGrafter"/>
</dbReference>
<comment type="similarity">
    <text evidence="1">Belongs to the NDK family.</text>
</comment>
<evidence type="ECO:0000313" key="4">
    <source>
        <dbReference type="Proteomes" id="UP001153636"/>
    </source>
</evidence>
<evidence type="ECO:0000313" key="3">
    <source>
        <dbReference type="EMBL" id="CAH1104603.1"/>
    </source>
</evidence>
<dbReference type="PANTHER" id="PTHR46161:SF1">
    <property type="entry name" value="NUCLEOSIDE DIPHOSPHATE KINASE HOMOLOG 5"/>
    <property type="match status" value="1"/>
</dbReference>
<dbReference type="PANTHER" id="PTHR46161">
    <property type="entry name" value="NUCLEOSIDE DIPHOSPHATE KINASE"/>
    <property type="match status" value="1"/>
</dbReference>
<dbReference type="Proteomes" id="UP001153636">
    <property type="component" value="Chromosome 17"/>
</dbReference>
<dbReference type="EMBL" id="OV651829">
    <property type="protein sequence ID" value="CAH1104603.1"/>
    <property type="molecule type" value="Genomic_DNA"/>
</dbReference>
<dbReference type="Gene3D" id="1.20.890.10">
    <property type="entry name" value="cAMP-dependent protein kinase regulatory subunit, dimerization-anchoring domain"/>
    <property type="match status" value="1"/>
</dbReference>
<dbReference type="InterPro" id="IPR034907">
    <property type="entry name" value="NDK-like_dom"/>
</dbReference>
<keyword evidence="4" id="KW-1185">Reference proteome</keyword>
<dbReference type="OrthoDB" id="1729737at2759"/>
<dbReference type="Pfam" id="PF05186">
    <property type="entry name" value="Dpy-30"/>
    <property type="match status" value="1"/>
</dbReference>
<accession>A0A9P0CQ76</accession>
<evidence type="ECO:0000259" key="2">
    <source>
        <dbReference type="SMART" id="SM00562"/>
    </source>
</evidence>